<protein>
    <submittedName>
        <fullName evidence="2">Uncharacterized protein</fullName>
    </submittedName>
</protein>
<comment type="caution">
    <text evidence="2">The sequence shown here is derived from an EMBL/GenBank/DDBJ whole genome shotgun (WGS) entry which is preliminary data.</text>
</comment>
<evidence type="ECO:0000313" key="3">
    <source>
        <dbReference type="Proteomes" id="UP000572907"/>
    </source>
</evidence>
<feature type="region of interest" description="Disordered" evidence="1">
    <location>
        <begin position="128"/>
        <end position="156"/>
    </location>
</feature>
<dbReference type="RefSeq" id="WP_184596722.1">
    <property type="nucleotide sequence ID" value="NZ_BMUP01000009.1"/>
</dbReference>
<dbReference type="AlphaFoldDB" id="A0A7W4ZVU3"/>
<evidence type="ECO:0000256" key="1">
    <source>
        <dbReference type="SAM" id="MobiDB-lite"/>
    </source>
</evidence>
<gene>
    <name evidence="2" type="ORF">FHS41_005933</name>
</gene>
<organism evidence="2 3">
    <name type="scientific">Streptomyces violarus</name>
    <dbReference type="NCBI Taxonomy" id="67380"/>
    <lineage>
        <taxon>Bacteria</taxon>
        <taxon>Bacillati</taxon>
        <taxon>Actinomycetota</taxon>
        <taxon>Actinomycetes</taxon>
        <taxon>Kitasatosporales</taxon>
        <taxon>Streptomycetaceae</taxon>
        <taxon>Streptomyces</taxon>
    </lineage>
</organism>
<proteinExistence type="predicted"/>
<reference evidence="2 3" key="1">
    <citation type="submission" date="2020-08" db="EMBL/GenBank/DDBJ databases">
        <title>Genomic Encyclopedia of Type Strains, Phase III (KMG-III): the genomes of soil and plant-associated and newly described type strains.</title>
        <authorList>
            <person name="Whitman W."/>
        </authorList>
    </citation>
    <scope>NUCLEOTIDE SEQUENCE [LARGE SCALE GENOMIC DNA]</scope>
    <source>
        <strain evidence="2 3">CECT 3237</strain>
    </source>
</reference>
<feature type="compositionally biased region" description="Low complexity" evidence="1">
    <location>
        <begin position="67"/>
        <end position="77"/>
    </location>
</feature>
<dbReference type="Proteomes" id="UP000572907">
    <property type="component" value="Unassembled WGS sequence"/>
</dbReference>
<name>A0A7W4ZVU3_9ACTN</name>
<keyword evidence="3" id="KW-1185">Reference proteome</keyword>
<sequence length="156" mass="16437">MGIRTLLSRTAPGVALPPVRGYAAGASTLRVPATLTTALRRTTTDLRNRMALGRRATDSAGPGGLPTTGPTSPSETGDLPGSPETPGETAPRRAWADRARGYLTLVLTLLPRPRPAHTTITVYIVTTEPLSERPDGSAPYRRHGQDRRGPEPGAAP</sequence>
<dbReference type="EMBL" id="JACHXE010000006">
    <property type="protein sequence ID" value="MBB3079401.1"/>
    <property type="molecule type" value="Genomic_DNA"/>
</dbReference>
<evidence type="ECO:0000313" key="2">
    <source>
        <dbReference type="EMBL" id="MBB3079401.1"/>
    </source>
</evidence>
<feature type="region of interest" description="Disordered" evidence="1">
    <location>
        <begin position="46"/>
        <end position="95"/>
    </location>
</feature>
<accession>A0A7W4ZVU3</accession>